<evidence type="ECO:0000313" key="2">
    <source>
        <dbReference type="WBParaSite" id="L893_g13355.t1"/>
    </source>
</evidence>
<protein>
    <submittedName>
        <fullName evidence="2">Kinase</fullName>
    </submittedName>
</protein>
<keyword evidence="1" id="KW-1185">Reference proteome</keyword>
<reference evidence="2" key="1">
    <citation type="submission" date="2016-11" db="UniProtKB">
        <authorList>
            <consortium name="WormBaseParasite"/>
        </authorList>
    </citation>
    <scope>IDENTIFICATION</scope>
</reference>
<dbReference type="Proteomes" id="UP000095287">
    <property type="component" value="Unplaced"/>
</dbReference>
<organism evidence="1 2">
    <name type="scientific">Steinernema glaseri</name>
    <dbReference type="NCBI Taxonomy" id="37863"/>
    <lineage>
        <taxon>Eukaryota</taxon>
        <taxon>Metazoa</taxon>
        <taxon>Ecdysozoa</taxon>
        <taxon>Nematoda</taxon>
        <taxon>Chromadorea</taxon>
        <taxon>Rhabditida</taxon>
        <taxon>Tylenchina</taxon>
        <taxon>Panagrolaimomorpha</taxon>
        <taxon>Strongyloidoidea</taxon>
        <taxon>Steinernematidae</taxon>
        <taxon>Steinernema</taxon>
    </lineage>
</organism>
<proteinExistence type="predicted"/>
<dbReference type="WBParaSite" id="L893_g13355.t1">
    <property type="protein sequence ID" value="L893_g13355.t1"/>
    <property type="gene ID" value="L893_g13355"/>
</dbReference>
<name>A0A1I7Y7U6_9BILA</name>
<dbReference type="SUPFAM" id="SSF56104">
    <property type="entry name" value="SAICAR synthase-like"/>
    <property type="match status" value="1"/>
</dbReference>
<accession>A0A1I7Y7U6</accession>
<evidence type="ECO:0000313" key="1">
    <source>
        <dbReference type="Proteomes" id="UP000095287"/>
    </source>
</evidence>
<sequence>MRWRDSGTGPTTIPRPLGTCVAMVRNEPKIVESILSENQDPISLYDLKPFQHQVGGHVGMFSFGPNCICKPHESREASFYKAMPKELLPFTAKFYHHISVDNS</sequence>
<dbReference type="AlphaFoldDB" id="A0A1I7Y7U6"/>